<dbReference type="PROSITE" id="PS50919">
    <property type="entry name" value="MIR"/>
    <property type="match status" value="2"/>
</dbReference>
<evidence type="ECO:0000256" key="5">
    <source>
        <dbReference type="ARBA" id="ARBA00022737"/>
    </source>
</evidence>
<feature type="compositionally biased region" description="Basic and acidic residues" evidence="14">
    <location>
        <begin position="986"/>
        <end position="996"/>
    </location>
</feature>
<name>A0AAU9JQT3_9CILI</name>
<sequence>MDETQLKESIVYGSLISLKTIDNCYAYSQGFVDTTIYLQEASNISFSEAVFRICPQSIFTTQQEVLRLISEGTGPSVAERVDLLNDSLDDELKTNVHIYSNFKGVPVKYGSLIQLEHVQSHRFVTVHNRQSSNIERQNIKISLEDYPSEFSHFRVEACFKCQKEGKGIVRSGDKVALEFTILDLGRNACLHSSIKGINPSNLIKLLAGDEFDPSSLSQEMDGSLDQMTAWIIELNSPFVNEVSESLMCGDIIWLSHAEEYAGLGGILHKNHLEVLYNKNLNDTNCLWMIEGENSQIGGKVKIGTKYRLKHISTKKYLTIQNNHGINSPTNVLTGHHNLSLADITKGNNLWTFEHIDEGVKSDLINGQFCKIVNCDNESSIAIKQVKGGWIKPAADFVHDEMSYFKIKKANQEVIWETLFLLNCYPILKNFPNYLKNGIQLNETENPDEVKNFENCAILVAKCIADVDLFCKNKLRSMVGTDKKYGEVQHARQRMIKEQRIFDVVIEILDATFRTEFETSIVKKLTTDTWKAELDITAENSKIGVLNAEDSVNVTKTRYVINIVERIYDLLVTLCYKNLTNQMYAFNYLNIFVKHIEYNLGATKFLLSILKSNNELLFAVHKVSLPQQLFPRQMVDSSLISYYSSLLCSQHEKRRPQILEFLKTICSYKDHRIKVNQKKIFELVFMDKEIYASTLIQIQMKENQFWISSDQSSELNALDTYFDDGHINKESALIVYFIKLLELFGALCFGRNTLFIDALKEDFPGDILQNIMWNPKLTKALRAAASKLMFSMHIDVFPRMEIKKPEFVKIIRMGESMAGKKSVSQKWSSETEQSFVEVRLLENTMINLRDELETAKTNIERASIDIGDLEEADVRKFTDENSLIQTMLYNILEFFSTQRNGVQYDIFVDEMLRVSEKLIKFNLYGTCCTNFDKQFTIVNPLSIGFSSENMDIVRLLRSISHLLFFTAERRRSSIKKRGSLKRRKSSRRSEDREDEKDKDKKNYLEELLNDPAELSEPVTRCAVNLKNFISILKSSSFQDHVKKTPEDKIKVRICKILNLYLDIQMEFLINNVLGWFNHLTYSKDWIYEDLSILFPPIMKISHVSHKATNEFQQSNFKTWCAPVILNLNCMSSEPILPKLLNVFVESKNYKLKQNILALIMRCFRQRTDMLHALKKLHVVCNLQEALIYKYLKKSMAWLKQYADQNEVWLTYWKDDSLDKAKAVSSFENVNELLQNIDYILFEETSIQGNTVTPGRCEKVSKSRQTIFFYLKIHELLLHFLKDGMYVLLLNQDKNKDSECFRKIHNLFTICHNILIKFVYNNPKNLKWLNWCIKEAKFHKNLPLFNILDILLQLEDGKNSSVPMKLPALEFFYHIYIESEEFNDEIKSSESFHLYITRQAEVLEIIAVVDEDHTNFLATFLKVLFHYSITFFRPEIPFAEQESSSSLHQFAKSLAKNISKFDSRFVKQPMIDQIHEFCSSFSCEINDAIGESREVAREALIDSGNSLFDDKEWINEAEEGWKNFIENVLYSENIKKILADEKKALRLAIYYINNFHPNLAFTQISKEIINFISGSRNQRVPVGILIESIELLGSFIEESETEESENSVGLEITKEEMQNKFNSFGATNVCLTLLCDLNTEKPMFVTLIHFLTQLLDGGNRIVQAEIYKFFANNPTSENLFKRMHTELIDRIETITNGPPPLASKKAVYKEDRDIIKLILRLLQLFCENHNSKLQVYLRFQTHSMNSYDMINDVTFLLESLMKKMHINYFLEISQCFDTLTEFIQGPCKNNQEYIIDGQFVEIASNLLAIDEYKDGIEVYEALKNEKIYDKFVTNQVECLKGWMISHLKYKCMITILALLEARNDNYVISRLIRAFHTELLKENLISIFKNYVELYGIDHYDYDIFNHTAENEEYESFGVRKQDQDPKYYTLVIEVGMMIYQLMKMFRDSDETNEEMEEGGLPPAEELPELNMIFGGKLLGGLGRFGMAFVKNSLETVTKLAKIVDNEGGKQAEEDSAEVLEAAYKFFDGNTTHIEIVFNEEIIKYYFTKPPIALGYTNELKEEFSADADRTSTQTKLTYLTNQSDRTIEQLQHEHFLQKLYNRNKFTALFVSNVYLYRELSFMITLVLNFFIISSYSDFVYEQDNNLDEDKERLWRYSLFYYDAYNTEGGLNYVDTKSLMIIFGTVQVVLSALIVSFFLLQKGPYLAKTAWRRSSPDKKFWSSNPKKLIVIYIRGRQLLFTLFYSVTVDVVYYSAYMIFSILGLSYHPFFFCFLLSDILYKYPSLQNVIKSVILPWKSLVVLFIFLIVLIYLFGVWAYIGFPSDLSGNCVSLLKCGIFIGDRGFKANGGIGGWISDWGAGWIDYDRLFFDNSFNILIMIIALKIVQGVIIDTFTILREQQEESTNDKENKCFICGLDRDEIEHFTGRPFAYHVYTEHNEWNYILFIAYLKSKDETEYSGIESYVKEQYDKKELLWFPQSTSLAIKKNKTLDEVKRQDMFKTIEQRIEYISTEFEKLKALKSKK</sequence>
<keyword evidence="11" id="KW-1071">Ligand-gated ion channel</keyword>
<dbReference type="Gene3D" id="2.80.10.50">
    <property type="match status" value="2"/>
</dbReference>
<evidence type="ECO:0000256" key="2">
    <source>
        <dbReference type="ARBA" id="ARBA00009453"/>
    </source>
</evidence>
<dbReference type="InterPro" id="IPR036300">
    <property type="entry name" value="MIR_dom_sf"/>
</dbReference>
<feature type="compositionally biased region" description="Basic residues" evidence="14">
    <location>
        <begin position="975"/>
        <end position="985"/>
    </location>
</feature>
<comment type="caution">
    <text evidence="17">The sequence shown here is derived from an EMBL/GenBank/DDBJ whole genome shotgun (WGS) entry which is preliminary data.</text>
</comment>
<comment type="subcellular location">
    <subcellularLocation>
        <location evidence="1">Endoplasmic reticulum membrane</location>
        <topology evidence="1">Multi-pass membrane protein</topology>
    </subcellularLocation>
</comment>
<keyword evidence="6" id="KW-0256">Endoplasmic reticulum</keyword>
<dbReference type="Pfam" id="PF02815">
    <property type="entry name" value="MIR"/>
    <property type="match status" value="1"/>
</dbReference>
<evidence type="ECO:0000256" key="12">
    <source>
        <dbReference type="ARBA" id="ARBA00023303"/>
    </source>
</evidence>
<keyword evidence="12" id="KW-0407">Ion channel</keyword>
<dbReference type="SUPFAM" id="SSF82109">
    <property type="entry name" value="MIR domain"/>
    <property type="match status" value="1"/>
</dbReference>
<dbReference type="Pfam" id="PF01365">
    <property type="entry name" value="RYDR_ITPR"/>
    <property type="match status" value="1"/>
</dbReference>
<accession>A0AAU9JQT3</accession>
<dbReference type="Pfam" id="PF08454">
    <property type="entry name" value="RIH_assoc"/>
    <property type="match status" value="1"/>
</dbReference>
<keyword evidence="10" id="KW-0675">Receptor</keyword>
<evidence type="ECO:0000256" key="4">
    <source>
        <dbReference type="ARBA" id="ARBA00022692"/>
    </source>
</evidence>
<keyword evidence="3" id="KW-0813">Transport</keyword>
<protein>
    <recommendedName>
        <fullName evidence="16">MIR domain-containing protein</fullName>
    </recommendedName>
</protein>
<evidence type="ECO:0000256" key="7">
    <source>
        <dbReference type="ARBA" id="ARBA00022989"/>
    </source>
</evidence>
<dbReference type="SUPFAM" id="SSF100909">
    <property type="entry name" value="IP3 receptor type 1 binding core, domain 2"/>
    <property type="match status" value="2"/>
</dbReference>
<proteinExistence type="inferred from homology"/>
<organism evidence="17 18">
    <name type="scientific">Blepharisma stoltei</name>
    <dbReference type="NCBI Taxonomy" id="1481888"/>
    <lineage>
        <taxon>Eukaryota</taxon>
        <taxon>Sar</taxon>
        <taxon>Alveolata</taxon>
        <taxon>Ciliophora</taxon>
        <taxon>Postciliodesmatophora</taxon>
        <taxon>Heterotrichea</taxon>
        <taxon>Heterotrichida</taxon>
        <taxon>Blepharismidae</taxon>
        <taxon>Blepharisma</taxon>
    </lineage>
</organism>
<evidence type="ECO:0000256" key="1">
    <source>
        <dbReference type="ARBA" id="ARBA00004477"/>
    </source>
</evidence>
<gene>
    <name evidence="17" type="ORF">BSTOLATCC_MIC33165</name>
</gene>
<keyword evidence="13" id="KW-0175">Coiled coil</keyword>
<keyword evidence="9 15" id="KW-0472">Membrane</keyword>
<feature type="domain" description="MIR" evidence="16">
    <location>
        <begin position="104"/>
        <end position="158"/>
    </location>
</feature>
<dbReference type="PANTHER" id="PTHR13715">
    <property type="entry name" value="RYANODINE RECEPTOR AND IP3 RECEPTOR"/>
    <property type="match status" value="1"/>
</dbReference>
<evidence type="ECO:0000313" key="17">
    <source>
        <dbReference type="EMBL" id="CAG9323264.1"/>
    </source>
</evidence>
<keyword evidence="8" id="KW-0406">Ion transport</keyword>
<feature type="transmembrane region" description="Helical" evidence="15">
    <location>
        <begin position="2371"/>
        <end position="2394"/>
    </location>
</feature>
<feature type="transmembrane region" description="Helical" evidence="15">
    <location>
        <begin position="2251"/>
        <end position="2277"/>
    </location>
</feature>
<dbReference type="PRINTS" id="PR00779">
    <property type="entry name" value="INSP3RECEPTR"/>
</dbReference>
<comment type="similarity">
    <text evidence="2">Belongs to the InsP3 receptor family.</text>
</comment>
<feature type="transmembrane region" description="Helical" evidence="15">
    <location>
        <begin position="2113"/>
        <end position="2134"/>
    </location>
</feature>
<evidence type="ECO:0000256" key="14">
    <source>
        <dbReference type="SAM" id="MobiDB-lite"/>
    </source>
</evidence>
<evidence type="ECO:0000256" key="15">
    <source>
        <dbReference type="SAM" id="Phobius"/>
    </source>
</evidence>
<dbReference type="Pfam" id="PF08709">
    <property type="entry name" value="Ins145_P3_rec"/>
    <property type="match status" value="1"/>
</dbReference>
<evidence type="ECO:0000256" key="9">
    <source>
        <dbReference type="ARBA" id="ARBA00023136"/>
    </source>
</evidence>
<dbReference type="InterPro" id="IPR000493">
    <property type="entry name" value="InsP3_rcpt"/>
</dbReference>
<dbReference type="InterPro" id="IPR035910">
    <property type="entry name" value="RyR/IP3R_RIH_dom_sf"/>
</dbReference>
<feature type="region of interest" description="Disordered" evidence="14">
    <location>
        <begin position="975"/>
        <end position="996"/>
    </location>
</feature>
<evidence type="ECO:0000256" key="10">
    <source>
        <dbReference type="ARBA" id="ARBA00023170"/>
    </source>
</evidence>
<dbReference type="PANTHER" id="PTHR13715:SF99">
    <property type="entry name" value="INOSITOL 1,4,5-TRISPHOSPHATE RECEPTOR-LIKE PROTEIN A"/>
    <property type="match status" value="1"/>
</dbReference>
<dbReference type="InterPro" id="IPR016093">
    <property type="entry name" value="MIR_motif"/>
</dbReference>
<dbReference type="GO" id="GO:0005789">
    <property type="term" value="C:endoplasmic reticulum membrane"/>
    <property type="evidence" value="ECO:0007669"/>
    <property type="project" value="UniProtKB-SubCell"/>
</dbReference>
<dbReference type="InterPro" id="IPR014821">
    <property type="entry name" value="Ins145_P3_rcpt"/>
</dbReference>
<evidence type="ECO:0000256" key="6">
    <source>
        <dbReference type="ARBA" id="ARBA00022824"/>
    </source>
</evidence>
<feature type="domain" description="MIR" evidence="16">
    <location>
        <begin position="297"/>
        <end position="355"/>
    </location>
</feature>
<evidence type="ECO:0000259" key="16">
    <source>
        <dbReference type="PROSITE" id="PS50919"/>
    </source>
</evidence>
<keyword evidence="5" id="KW-0677">Repeat</keyword>
<dbReference type="InterPro" id="IPR013662">
    <property type="entry name" value="RIH_assoc-dom"/>
</dbReference>
<feature type="transmembrane region" description="Helical" evidence="15">
    <location>
        <begin position="2177"/>
        <end position="2198"/>
    </location>
</feature>
<evidence type="ECO:0000313" key="18">
    <source>
        <dbReference type="Proteomes" id="UP001162131"/>
    </source>
</evidence>
<dbReference type="GO" id="GO:0005220">
    <property type="term" value="F:inositol 1,4,5-trisphosphate-gated calcium channel activity"/>
    <property type="evidence" value="ECO:0007669"/>
    <property type="project" value="InterPro"/>
</dbReference>
<dbReference type="Gene3D" id="1.25.10.30">
    <property type="entry name" value="IP3 receptor type 1 binding core, RIH domain"/>
    <property type="match status" value="1"/>
</dbReference>
<evidence type="ECO:0000256" key="3">
    <source>
        <dbReference type="ARBA" id="ARBA00022448"/>
    </source>
</evidence>
<reference evidence="17" key="1">
    <citation type="submission" date="2021-09" db="EMBL/GenBank/DDBJ databases">
        <authorList>
            <consortium name="AG Swart"/>
            <person name="Singh M."/>
            <person name="Singh A."/>
            <person name="Seah K."/>
            <person name="Emmerich C."/>
        </authorList>
    </citation>
    <scope>NUCLEOTIDE SEQUENCE</scope>
    <source>
        <strain evidence="17">ATCC30299</strain>
    </source>
</reference>
<evidence type="ECO:0000256" key="13">
    <source>
        <dbReference type="SAM" id="Coils"/>
    </source>
</evidence>
<keyword evidence="4 15" id="KW-0812">Transmembrane</keyword>
<dbReference type="Proteomes" id="UP001162131">
    <property type="component" value="Unassembled WGS sequence"/>
</dbReference>
<keyword evidence="18" id="KW-1185">Reference proteome</keyword>
<dbReference type="InterPro" id="IPR000699">
    <property type="entry name" value="RIH_dom"/>
</dbReference>
<keyword evidence="7 15" id="KW-1133">Transmembrane helix</keyword>
<dbReference type="GO" id="GO:0070679">
    <property type="term" value="F:inositol 1,4,5 trisphosphate binding"/>
    <property type="evidence" value="ECO:0007669"/>
    <property type="project" value="InterPro"/>
</dbReference>
<dbReference type="EMBL" id="CAJZBQ010000033">
    <property type="protein sequence ID" value="CAG9323264.1"/>
    <property type="molecule type" value="Genomic_DNA"/>
</dbReference>
<feature type="transmembrane region" description="Helical" evidence="15">
    <location>
        <begin position="2297"/>
        <end position="2317"/>
    </location>
</feature>
<dbReference type="InterPro" id="IPR015925">
    <property type="entry name" value="Ryanodine_IP3_receptor"/>
</dbReference>
<evidence type="ECO:0000256" key="8">
    <source>
        <dbReference type="ARBA" id="ARBA00023065"/>
    </source>
</evidence>
<evidence type="ECO:0000256" key="11">
    <source>
        <dbReference type="ARBA" id="ARBA00023286"/>
    </source>
</evidence>
<feature type="coiled-coil region" evidence="13">
    <location>
        <begin position="837"/>
        <end position="871"/>
    </location>
</feature>